<dbReference type="Pfam" id="PF00085">
    <property type="entry name" value="Thioredoxin"/>
    <property type="match status" value="1"/>
</dbReference>
<dbReference type="VEuPathDB" id="VectorBase:AALB003874"/>
<evidence type="ECO:0000313" key="1">
    <source>
        <dbReference type="EnsemblMetazoa" id="AALB003874-PA"/>
    </source>
</evidence>
<dbReference type="EnsemblMetazoa" id="AALB003874-RA">
    <property type="protein sequence ID" value="AALB003874-PA"/>
    <property type="gene ID" value="AALB003874"/>
</dbReference>
<sequence>PRPKATFVTFSAPHPKSTTTGHSYDEYTEKKLTGGTTMGYENSLRIVLNGGRAAGEGYDRQRTATPRVNDLQLTENIRERERALGPLTLSCSEQRSKQSAKDERQCGHRSIKTRFWMDPSRFLVILGLELLLIGYGDASGFPFQHYAQRFNFEFFDLQHMSELFHRHSTAKVEETASQGAVVQSNRSYLSGSYEYLTYWDKHYCSLAGESVKQDATDGGSEANRRPSLRVKCIPTNGNGTLRMLTSLKEVVSVLAPHGNSTKRNQTGTCVVLLFYSKTCIHSAMAAPHFNALARHFLNLTVAAIDANEFHVLNAEFGIVGLPTIMFFHQGRTLVKYNGTEISITSLANFVTRHSGMEPLLVNQTKPASGGHYPLHYISDDFKGPLSNKVEYRTDYWLYVAWAFIVLCACHYFSKSSLYAQIIEMIKRNWRESAAHHG</sequence>
<reference evidence="1" key="2">
    <citation type="submission" date="2022-08" db="UniProtKB">
        <authorList>
            <consortium name="EnsemblMetazoa"/>
        </authorList>
    </citation>
    <scope>IDENTIFICATION</scope>
    <source>
        <strain evidence="1">STECLA/ALBI9_A</strain>
    </source>
</reference>
<dbReference type="SUPFAM" id="SSF52833">
    <property type="entry name" value="Thioredoxin-like"/>
    <property type="match status" value="1"/>
</dbReference>
<dbReference type="GO" id="GO:0060271">
    <property type="term" value="P:cilium assembly"/>
    <property type="evidence" value="ECO:0007669"/>
    <property type="project" value="TreeGrafter"/>
</dbReference>
<accession>A0A182FBJ1</accession>
<dbReference type="VEuPathDB" id="VectorBase:AALB20_031245"/>
<dbReference type="InterPro" id="IPR036249">
    <property type="entry name" value="Thioredoxin-like_sf"/>
</dbReference>
<keyword evidence="2" id="KW-1185">Reference proteome</keyword>
<dbReference type="PANTHER" id="PTHR14684:SF2">
    <property type="entry name" value="THIOREDOXIN DOMAIN-CONTAINING PROTEIN 15"/>
    <property type="match status" value="1"/>
</dbReference>
<dbReference type="InterPro" id="IPR042418">
    <property type="entry name" value="TXNDC15"/>
</dbReference>
<reference evidence="1 2" key="1">
    <citation type="journal article" date="2017" name="G3 (Bethesda)">
        <title>The Physical Genome Mapping of Anopheles albimanus Corrected Scaffold Misassemblies and Identified Interarm Rearrangements in Genus Anopheles.</title>
        <authorList>
            <person name="Artemov G.N."/>
            <person name="Peery A.N."/>
            <person name="Jiang X."/>
            <person name="Tu Z."/>
            <person name="Stegniy V.N."/>
            <person name="Sharakhova M.V."/>
            <person name="Sharakhov I.V."/>
        </authorList>
    </citation>
    <scope>NUCLEOTIDE SEQUENCE [LARGE SCALE GENOMIC DNA]</scope>
    <source>
        <strain evidence="1 2">ALBI9_A</strain>
    </source>
</reference>
<dbReference type="Gene3D" id="3.40.30.10">
    <property type="entry name" value="Glutaredoxin"/>
    <property type="match status" value="1"/>
</dbReference>
<dbReference type="STRING" id="7167.A0A182FBJ1"/>
<dbReference type="AlphaFoldDB" id="A0A182FBJ1"/>
<organism evidence="1 2">
    <name type="scientific">Anopheles albimanus</name>
    <name type="common">New world malaria mosquito</name>
    <dbReference type="NCBI Taxonomy" id="7167"/>
    <lineage>
        <taxon>Eukaryota</taxon>
        <taxon>Metazoa</taxon>
        <taxon>Ecdysozoa</taxon>
        <taxon>Arthropoda</taxon>
        <taxon>Hexapoda</taxon>
        <taxon>Insecta</taxon>
        <taxon>Pterygota</taxon>
        <taxon>Neoptera</taxon>
        <taxon>Endopterygota</taxon>
        <taxon>Diptera</taxon>
        <taxon>Nematocera</taxon>
        <taxon>Culicoidea</taxon>
        <taxon>Culicidae</taxon>
        <taxon>Anophelinae</taxon>
        <taxon>Anopheles</taxon>
    </lineage>
</organism>
<dbReference type="PROSITE" id="PS51352">
    <property type="entry name" value="THIOREDOXIN_2"/>
    <property type="match status" value="1"/>
</dbReference>
<dbReference type="Proteomes" id="UP000069272">
    <property type="component" value="Chromosome 3R"/>
</dbReference>
<proteinExistence type="predicted"/>
<dbReference type="PANTHER" id="PTHR14684">
    <property type="entry name" value="THIOREDOXIN DOMAIN-CONTAINING PROTEIN 15"/>
    <property type="match status" value="1"/>
</dbReference>
<name>A0A182FBJ1_ANOAL</name>
<dbReference type="InterPro" id="IPR013766">
    <property type="entry name" value="Thioredoxin_domain"/>
</dbReference>
<evidence type="ECO:0000313" key="2">
    <source>
        <dbReference type="Proteomes" id="UP000069272"/>
    </source>
</evidence>
<protein>
    <submittedName>
        <fullName evidence="1">Uncharacterized protein</fullName>
    </submittedName>
</protein>
<dbReference type="GO" id="GO:0005929">
    <property type="term" value="C:cilium"/>
    <property type="evidence" value="ECO:0007669"/>
    <property type="project" value="TreeGrafter"/>
</dbReference>